<feature type="domain" description="Sulfatase-modifying factor enzyme-like" evidence="1">
    <location>
        <begin position="49"/>
        <end position="297"/>
    </location>
</feature>
<dbReference type="EMBL" id="SPMZ01000028">
    <property type="protein sequence ID" value="NMQ19589.1"/>
    <property type="molecule type" value="Genomic_DNA"/>
</dbReference>
<dbReference type="Proteomes" id="UP000760480">
    <property type="component" value="Unassembled WGS sequence"/>
</dbReference>
<dbReference type="InterPro" id="IPR042095">
    <property type="entry name" value="SUMF_sf"/>
</dbReference>
<dbReference type="PANTHER" id="PTHR23150:SF19">
    <property type="entry name" value="FORMYLGLYCINE-GENERATING ENZYME"/>
    <property type="match status" value="1"/>
</dbReference>
<evidence type="ECO:0000313" key="3">
    <source>
        <dbReference type="Proteomes" id="UP000760480"/>
    </source>
</evidence>
<dbReference type="PANTHER" id="PTHR23150">
    <property type="entry name" value="SULFATASE MODIFYING FACTOR 1, 2"/>
    <property type="match status" value="1"/>
</dbReference>
<comment type="caution">
    <text evidence="2">The sequence shown here is derived from an EMBL/GenBank/DDBJ whole genome shotgun (WGS) entry which is preliminary data.</text>
</comment>
<dbReference type="InterPro" id="IPR005532">
    <property type="entry name" value="SUMF_dom"/>
</dbReference>
<organism evidence="2 3">
    <name type="scientific">Candidatus Competibacter phosphatis</name>
    <dbReference type="NCBI Taxonomy" id="221280"/>
    <lineage>
        <taxon>Bacteria</taxon>
        <taxon>Pseudomonadati</taxon>
        <taxon>Pseudomonadota</taxon>
        <taxon>Gammaproteobacteria</taxon>
        <taxon>Candidatus Competibacteraceae</taxon>
        <taxon>Candidatus Competibacter</taxon>
    </lineage>
</organism>
<dbReference type="Gene3D" id="3.90.1580.10">
    <property type="entry name" value="paralog of FGE (formylglycine-generating enzyme)"/>
    <property type="match status" value="1"/>
</dbReference>
<reference evidence="2 3" key="1">
    <citation type="submission" date="2019-03" db="EMBL/GenBank/DDBJ databases">
        <title>Metabolic reconstructions from genomes of highly enriched 'Candidatus Accumulibacter' and 'Candidatus Competibacter' bioreactor populations.</title>
        <authorList>
            <person name="Annavajhala M.K."/>
            <person name="Welles L."/>
            <person name="Abbas B."/>
            <person name="Sorokin D."/>
            <person name="Park H."/>
            <person name="Van Loosdrecht M."/>
            <person name="Chandran K."/>
        </authorList>
    </citation>
    <scope>NUCLEOTIDE SEQUENCE [LARGE SCALE GENOMIC DNA]</scope>
    <source>
        <strain evidence="2 3">SBR_G</strain>
    </source>
</reference>
<dbReference type="SUPFAM" id="SSF56436">
    <property type="entry name" value="C-type lectin-like"/>
    <property type="match status" value="1"/>
</dbReference>
<accession>A0ABX1TNF0</accession>
<gene>
    <name evidence="2" type="ORF">E4P82_10515</name>
</gene>
<keyword evidence="3" id="KW-1185">Reference proteome</keyword>
<evidence type="ECO:0000313" key="2">
    <source>
        <dbReference type="EMBL" id="NMQ19589.1"/>
    </source>
</evidence>
<proteinExistence type="predicted"/>
<dbReference type="InterPro" id="IPR016187">
    <property type="entry name" value="CTDL_fold"/>
</dbReference>
<evidence type="ECO:0000259" key="1">
    <source>
        <dbReference type="Pfam" id="PF03781"/>
    </source>
</evidence>
<protein>
    <submittedName>
        <fullName evidence="2">Formylglycine-generating enzyme family protein</fullName>
    </submittedName>
</protein>
<sequence>MVNAPSIIDTAWHPLATGCPPDWASGWGQDRYGVFVEFTLQEITQRLRWIPPGRFWMGSPEKEPGRYDNEGPRHRVTFSQGFWLFDTPCTQALWEAVMGNNLSRFQSPTRPVEQVSWDDAQTFLSNINEQIPGLNLVLPSEAQWEYACRAGTETAIYTGELTISGKNNAPALDPIAWYGGNSGVDFDLADGEDSSGWVGKQYPHTRAGTHPVKLKRANPWGLYDMLGNVLEWTQDRWHENYQGAPTDGLAWEGQNINGRHTLRGGAWDGKARFVRASSRVDRSLSYRSDLISFRCARVQS</sequence>
<dbReference type="Pfam" id="PF03781">
    <property type="entry name" value="FGE-sulfatase"/>
    <property type="match status" value="1"/>
</dbReference>
<name>A0ABX1TNF0_9GAMM</name>
<dbReference type="InterPro" id="IPR051043">
    <property type="entry name" value="Sulfatase_Mod_Factor_Kinase"/>
</dbReference>